<comment type="function">
    <text evidence="5">This is one of the proteins that binds to the 5S RNA in the ribosome where it forms part of the central protuberance.</text>
</comment>
<evidence type="ECO:0000259" key="8">
    <source>
        <dbReference type="Pfam" id="PF14693"/>
    </source>
</evidence>
<proteinExistence type="inferred from homology"/>
<keyword evidence="2 5" id="KW-0694">RNA-binding</keyword>
<dbReference type="Gene3D" id="2.170.120.20">
    <property type="entry name" value="Ribosomal protein L25, beta domain"/>
    <property type="match status" value="1"/>
</dbReference>
<dbReference type="InterPro" id="IPR011035">
    <property type="entry name" value="Ribosomal_bL25/Gln-tRNA_synth"/>
</dbReference>
<evidence type="ECO:0000256" key="6">
    <source>
        <dbReference type="SAM" id="MobiDB-lite"/>
    </source>
</evidence>
<gene>
    <name evidence="5" type="primary">rplY</name>
    <name evidence="5" type="synonym">ctc</name>
    <name evidence="9" type="ORF">J2X11_000938</name>
</gene>
<comment type="caution">
    <text evidence="9">The sequence shown here is derived from an EMBL/GenBank/DDBJ whole genome shotgun (WGS) entry which is preliminary data.</text>
</comment>
<dbReference type="NCBIfam" id="NF004131">
    <property type="entry name" value="PRK05618.2-1"/>
    <property type="match status" value="1"/>
</dbReference>
<evidence type="ECO:0000256" key="1">
    <source>
        <dbReference type="ARBA" id="ARBA00022730"/>
    </source>
</evidence>
<dbReference type="Pfam" id="PF14693">
    <property type="entry name" value="Ribosomal_TL5_C"/>
    <property type="match status" value="1"/>
</dbReference>
<dbReference type="PANTHER" id="PTHR33284:SF1">
    <property type="entry name" value="RIBOSOMAL PROTEIN L25_GLN-TRNA SYNTHETASE, ANTI-CODON-BINDING DOMAIN-CONTAINING PROTEIN"/>
    <property type="match status" value="1"/>
</dbReference>
<reference evidence="9 10" key="1">
    <citation type="submission" date="2023-07" db="EMBL/GenBank/DDBJ databases">
        <title>Sorghum-associated microbial communities from plants grown in Nebraska, USA.</title>
        <authorList>
            <person name="Schachtman D."/>
        </authorList>
    </citation>
    <scope>NUCLEOTIDE SEQUENCE [LARGE SCALE GENOMIC DNA]</scope>
    <source>
        <strain evidence="9 10">BE248</strain>
    </source>
</reference>
<dbReference type="InterPro" id="IPR020056">
    <property type="entry name" value="Rbsml_bL25/Gln-tRNA_synth_N"/>
</dbReference>
<dbReference type="Gene3D" id="2.40.240.10">
    <property type="entry name" value="Ribosomal Protein L25, Chain P"/>
    <property type="match status" value="1"/>
</dbReference>
<dbReference type="Pfam" id="PF01386">
    <property type="entry name" value="Ribosomal_L25p"/>
    <property type="match status" value="1"/>
</dbReference>
<comment type="subunit">
    <text evidence="5">Part of the 50S ribosomal subunit; part of the 5S rRNA/L5/L18/L25 subcomplex. Contacts the 5S rRNA. Binds to the 5S rRNA independently of L5 and L18.</text>
</comment>
<keyword evidence="3 5" id="KW-0689">Ribosomal protein</keyword>
<accession>A0ABU1ULN9</accession>
<keyword evidence="1 5" id="KW-0699">rRNA-binding</keyword>
<dbReference type="InterPro" id="IPR020930">
    <property type="entry name" value="Ribosomal_uL5_bac-type"/>
</dbReference>
<evidence type="ECO:0000259" key="7">
    <source>
        <dbReference type="Pfam" id="PF01386"/>
    </source>
</evidence>
<name>A0ABU1ULN9_9ACTN</name>
<dbReference type="PANTHER" id="PTHR33284">
    <property type="entry name" value="RIBOSOMAL PROTEIN L25/GLN-TRNA SYNTHETASE, ANTI-CODON-BINDING DOMAIN-CONTAINING PROTEIN"/>
    <property type="match status" value="1"/>
</dbReference>
<evidence type="ECO:0000313" key="10">
    <source>
        <dbReference type="Proteomes" id="UP001257739"/>
    </source>
</evidence>
<dbReference type="EMBL" id="JAVDWH010000001">
    <property type="protein sequence ID" value="MDR7086099.1"/>
    <property type="molecule type" value="Genomic_DNA"/>
</dbReference>
<keyword evidence="4 5" id="KW-0687">Ribonucleoprotein</keyword>
<dbReference type="InterPro" id="IPR001021">
    <property type="entry name" value="Ribosomal_bL25_long"/>
</dbReference>
<dbReference type="InterPro" id="IPR020057">
    <property type="entry name" value="Ribosomal_bL25_b-dom"/>
</dbReference>
<sequence>MAEIKIAAEARTEFGKGAARRIRRADNVPAVLYGHGSDPVHVTLPGHQLMLALKNSNALLTIDLGTEQHLAIPKQVQRDPIRGFIEHADLLIVRKGEKVTVDVRIHVVGEAIGGTLVVQENNTIAVEAEATHIPESFEVSIQGLDVGAQIHASDIELPSGSTLAVDPELLIVNITAAPTEAQLEAELAEAEAEAGIEHDAPEGEGDAPAEGDAEASSEGDAAESSESE</sequence>
<dbReference type="InterPro" id="IPR037121">
    <property type="entry name" value="Ribosomal_bL25_C"/>
</dbReference>
<evidence type="ECO:0000256" key="4">
    <source>
        <dbReference type="ARBA" id="ARBA00023274"/>
    </source>
</evidence>
<feature type="domain" description="Large ribosomal subunit protein bL25 beta" evidence="8">
    <location>
        <begin position="98"/>
        <end position="177"/>
    </location>
</feature>
<comment type="similarity">
    <text evidence="5">Belongs to the bacterial ribosomal protein bL25 family. CTC subfamily.</text>
</comment>
<feature type="domain" description="Large ribosomal subunit protein bL25 L25" evidence="7">
    <location>
        <begin position="6"/>
        <end position="90"/>
    </location>
</feature>
<evidence type="ECO:0000256" key="5">
    <source>
        <dbReference type="HAMAP-Rule" id="MF_01334"/>
    </source>
</evidence>
<dbReference type="NCBIfam" id="TIGR00731">
    <property type="entry name" value="bL25_bact_ctc"/>
    <property type="match status" value="1"/>
</dbReference>
<dbReference type="HAMAP" id="MF_01334">
    <property type="entry name" value="Ribosomal_bL25_CTC"/>
    <property type="match status" value="1"/>
</dbReference>
<feature type="region of interest" description="Disordered" evidence="6">
    <location>
        <begin position="184"/>
        <end position="228"/>
    </location>
</feature>
<dbReference type="Proteomes" id="UP001257739">
    <property type="component" value="Unassembled WGS sequence"/>
</dbReference>
<dbReference type="RefSeq" id="WP_309967289.1">
    <property type="nucleotide sequence ID" value="NZ_JAVDWH010000001.1"/>
</dbReference>
<dbReference type="CDD" id="cd00495">
    <property type="entry name" value="Ribosomal_L25_TL5_CTC"/>
    <property type="match status" value="1"/>
</dbReference>
<organism evidence="9 10">
    <name type="scientific">Aeromicrobium panaciterrae</name>
    <dbReference type="NCBI Taxonomy" id="363861"/>
    <lineage>
        <taxon>Bacteria</taxon>
        <taxon>Bacillati</taxon>
        <taxon>Actinomycetota</taxon>
        <taxon>Actinomycetes</taxon>
        <taxon>Propionibacteriales</taxon>
        <taxon>Nocardioidaceae</taxon>
        <taxon>Aeromicrobium</taxon>
    </lineage>
</organism>
<feature type="compositionally biased region" description="Acidic residues" evidence="6">
    <location>
        <begin position="202"/>
        <end position="228"/>
    </location>
</feature>
<evidence type="ECO:0000256" key="2">
    <source>
        <dbReference type="ARBA" id="ARBA00022884"/>
    </source>
</evidence>
<dbReference type="GO" id="GO:0005840">
    <property type="term" value="C:ribosome"/>
    <property type="evidence" value="ECO:0007669"/>
    <property type="project" value="UniProtKB-KW"/>
</dbReference>
<evidence type="ECO:0000313" key="9">
    <source>
        <dbReference type="EMBL" id="MDR7086099.1"/>
    </source>
</evidence>
<dbReference type="InterPro" id="IPR029751">
    <property type="entry name" value="Ribosomal_L25_dom"/>
</dbReference>
<keyword evidence="10" id="KW-1185">Reference proteome</keyword>
<protein>
    <recommendedName>
        <fullName evidence="5">Large ribosomal subunit protein bL25</fullName>
    </recommendedName>
    <alternativeName>
        <fullName evidence="5">General stress protein CTC</fullName>
    </alternativeName>
</protein>
<evidence type="ECO:0000256" key="3">
    <source>
        <dbReference type="ARBA" id="ARBA00022980"/>
    </source>
</evidence>
<dbReference type="SUPFAM" id="SSF50715">
    <property type="entry name" value="Ribosomal protein L25-like"/>
    <property type="match status" value="1"/>
</dbReference>